<dbReference type="OrthoDB" id="1683411at2"/>
<gene>
    <name evidence="1" type="ORF">C5Q98_01970</name>
</gene>
<proteinExistence type="predicted"/>
<evidence type="ECO:0000313" key="2">
    <source>
        <dbReference type="Proteomes" id="UP000237947"/>
    </source>
</evidence>
<dbReference type="RefSeq" id="WP_106012059.1">
    <property type="nucleotide sequence ID" value="NZ_CP027226.1"/>
</dbReference>
<evidence type="ECO:0008006" key="3">
    <source>
        <dbReference type="Google" id="ProtNLM"/>
    </source>
</evidence>
<dbReference type="KEGG" id="fsa:C5Q98_01970"/>
<dbReference type="EMBL" id="CP027226">
    <property type="protein sequence ID" value="AVM42073.1"/>
    <property type="molecule type" value="Genomic_DNA"/>
</dbReference>
<reference evidence="2" key="1">
    <citation type="submission" date="2018-02" db="EMBL/GenBank/DDBJ databases">
        <authorList>
            <person name="Holder M.E."/>
            <person name="Ajami N.J."/>
            <person name="Petrosino J.F."/>
        </authorList>
    </citation>
    <scope>NUCLEOTIDE SEQUENCE [LARGE SCALE GENOMIC DNA]</scope>
    <source>
        <strain evidence="2">CCUG 47711</strain>
    </source>
</reference>
<evidence type="ECO:0000313" key="1">
    <source>
        <dbReference type="EMBL" id="AVM42073.1"/>
    </source>
</evidence>
<name>A0A2S0KM11_9FIRM</name>
<protein>
    <recommendedName>
        <fullName evidence="3">Polya polymerase</fullName>
    </recommendedName>
</protein>
<accession>A0A2S0KM11</accession>
<dbReference type="AlphaFoldDB" id="A0A2S0KM11"/>
<dbReference type="Proteomes" id="UP000237947">
    <property type="component" value="Chromosome"/>
</dbReference>
<keyword evidence="2" id="KW-1185">Reference proteome</keyword>
<sequence length="84" mass="9359">MDLHSIDINNMDMKVFMDLIDSSEGNVYLITDDGNKLNLKSKLSQLVGLINIVEGASVSEASLAFDNPDDETRFFRTNLYGEEA</sequence>
<organism evidence="1 2">
    <name type="scientific">Fastidiosipila sanguinis</name>
    <dbReference type="NCBI Taxonomy" id="236753"/>
    <lineage>
        <taxon>Bacteria</taxon>
        <taxon>Bacillati</taxon>
        <taxon>Bacillota</taxon>
        <taxon>Clostridia</taxon>
        <taxon>Eubacteriales</taxon>
        <taxon>Oscillospiraceae</taxon>
        <taxon>Fastidiosipila</taxon>
    </lineage>
</organism>